<keyword evidence="2" id="KW-0378">Hydrolase</keyword>
<dbReference type="SMART" id="SM01314">
    <property type="entry name" value="SnAC"/>
    <property type="match status" value="1"/>
</dbReference>
<organism evidence="8 9">
    <name type="scientific">Dillenia turbinata</name>
    <dbReference type="NCBI Taxonomy" id="194707"/>
    <lineage>
        <taxon>Eukaryota</taxon>
        <taxon>Viridiplantae</taxon>
        <taxon>Streptophyta</taxon>
        <taxon>Embryophyta</taxon>
        <taxon>Tracheophyta</taxon>
        <taxon>Spermatophyta</taxon>
        <taxon>Magnoliopsida</taxon>
        <taxon>eudicotyledons</taxon>
        <taxon>Gunneridae</taxon>
        <taxon>Pentapetalae</taxon>
        <taxon>Dilleniales</taxon>
        <taxon>Dilleniaceae</taxon>
        <taxon>Dillenia</taxon>
    </lineage>
</organism>
<feature type="region of interest" description="Disordered" evidence="4">
    <location>
        <begin position="2875"/>
        <end position="2928"/>
    </location>
</feature>
<dbReference type="InterPro" id="IPR029295">
    <property type="entry name" value="SnAC"/>
</dbReference>
<evidence type="ECO:0000259" key="7">
    <source>
        <dbReference type="PROSITE" id="PS51204"/>
    </source>
</evidence>
<feature type="compositionally biased region" description="Polar residues" evidence="4">
    <location>
        <begin position="1757"/>
        <end position="1769"/>
    </location>
</feature>
<feature type="compositionally biased region" description="Basic and acidic residues" evidence="4">
    <location>
        <begin position="615"/>
        <end position="627"/>
    </location>
</feature>
<feature type="compositionally biased region" description="Polar residues" evidence="4">
    <location>
        <begin position="2356"/>
        <end position="2376"/>
    </location>
</feature>
<comment type="subcellular location">
    <subcellularLocation>
        <location evidence="1">Nucleus</location>
    </subcellularLocation>
</comment>
<dbReference type="GO" id="GO:0005634">
    <property type="term" value="C:nucleus"/>
    <property type="evidence" value="ECO:0007669"/>
    <property type="project" value="UniProtKB-SubCell"/>
</dbReference>
<dbReference type="GO" id="GO:0005524">
    <property type="term" value="F:ATP binding"/>
    <property type="evidence" value="ECO:0007669"/>
    <property type="project" value="InterPro"/>
</dbReference>
<dbReference type="InterPro" id="IPR027417">
    <property type="entry name" value="P-loop_NTPase"/>
</dbReference>
<feature type="compositionally biased region" description="Polar residues" evidence="4">
    <location>
        <begin position="3711"/>
        <end position="3722"/>
    </location>
</feature>
<feature type="region of interest" description="Disordered" evidence="4">
    <location>
        <begin position="273"/>
        <end position="309"/>
    </location>
</feature>
<feature type="region of interest" description="Disordered" evidence="4">
    <location>
        <begin position="3657"/>
        <end position="3734"/>
    </location>
</feature>
<dbReference type="SMART" id="SM00490">
    <property type="entry name" value="HELICc"/>
    <property type="match status" value="1"/>
</dbReference>
<dbReference type="Proteomes" id="UP001370490">
    <property type="component" value="Unassembled WGS sequence"/>
</dbReference>
<feature type="region of interest" description="Disordered" evidence="4">
    <location>
        <begin position="3617"/>
        <end position="3640"/>
    </location>
</feature>
<feature type="compositionally biased region" description="Polar residues" evidence="4">
    <location>
        <begin position="155"/>
        <end position="168"/>
    </location>
</feature>
<feature type="compositionally biased region" description="Polar residues" evidence="4">
    <location>
        <begin position="2199"/>
        <end position="2208"/>
    </location>
</feature>
<protein>
    <submittedName>
        <fullName evidence="8">Helicase, C-terminal</fullName>
    </submittedName>
</protein>
<dbReference type="GO" id="GO:0042393">
    <property type="term" value="F:histone binding"/>
    <property type="evidence" value="ECO:0007669"/>
    <property type="project" value="InterPro"/>
</dbReference>
<feature type="compositionally biased region" description="Polar residues" evidence="4">
    <location>
        <begin position="202"/>
        <end position="214"/>
    </location>
</feature>
<feature type="non-terminal residue" evidence="8">
    <location>
        <position position="3734"/>
    </location>
</feature>
<feature type="region of interest" description="Disordered" evidence="4">
    <location>
        <begin position="3583"/>
        <end position="3605"/>
    </location>
</feature>
<feature type="compositionally biased region" description="Basic and acidic residues" evidence="4">
    <location>
        <begin position="3724"/>
        <end position="3734"/>
    </location>
</feature>
<comment type="caution">
    <text evidence="8">The sequence shown here is derived from an EMBL/GenBank/DDBJ whole genome shotgun (WGS) entry which is preliminary data.</text>
</comment>
<reference evidence="8 9" key="1">
    <citation type="submission" date="2023-12" db="EMBL/GenBank/DDBJ databases">
        <title>A high-quality genome assembly for Dillenia turbinata (Dilleniales).</title>
        <authorList>
            <person name="Chanderbali A."/>
        </authorList>
    </citation>
    <scope>NUCLEOTIDE SEQUENCE [LARGE SCALE GENOMIC DNA]</scope>
    <source>
        <strain evidence="8">LSX21</strain>
        <tissue evidence="8">Leaf</tissue>
    </source>
</reference>
<feature type="region of interest" description="Disordered" evidence="4">
    <location>
        <begin position="3273"/>
        <end position="3294"/>
    </location>
</feature>
<feature type="region of interest" description="Disordered" evidence="4">
    <location>
        <begin position="564"/>
        <end position="587"/>
    </location>
</feature>
<feature type="compositionally biased region" description="Low complexity" evidence="4">
    <location>
        <begin position="1711"/>
        <end position="1721"/>
    </location>
</feature>
<keyword evidence="8" id="KW-0347">Helicase</keyword>
<feature type="region of interest" description="Disordered" evidence="4">
    <location>
        <begin position="2351"/>
        <end position="2386"/>
    </location>
</feature>
<dbReference type="InterPro" id="IPR049730">
    <property type="entry name" value="SNF2/RAD54-like_C"/>
</dbReference>
<keyword evidence="3" id="KW-0539">Nucleus</keyword>
<feature type="region of interest" description="Disordered" evidence="4">
    <location>
        <begin position="2122"/>
        <end position="2141"/>
    </location>
</feature>
<evidence type="ECO:0000256" key="4">
    <source>
        <dbReference type="SAM" id="MobiDB-lite"/>
    </source>
</evidence>
<dbReference type="Pfam" id="PF00176">
    <property type="entry name" value="SNF2-rel_dom"/>
    <property type="match status" value="1"/>
</dbReference>
<feature type="compositionally biased region" description="Basic and acidic residues" evidence="4">
    <location>
        <begin position="3698"/>
        <end position="3708"/>
    </location>
</feature>
<feature type="compositionally biased region" description="Polar residues" evidence="4">
    <location>
        <begin position="275"/>
        <end position="289"/>
    </location>
</feature>
<dbReference type="PROSITE" id="PS51192">
    <property type="entry name" value="HELICASE_ATP_BIND_1"/>
    <property type="match status" value="1"/>
</dbReference>
<feature type="region of interest" description="Disordered" evidence="4">
    <location>
        <begin position="2066"/>
        <end position="2091"/>
    </location>
</feature>
<dbReference type="EMBL" id="JBAMMX010000012">
    <property type="protein sequence ID" value="KAK6930104.1"/>
    <property type="molecule type" value="Genomic_DNA"/>
</dbReference>
<dbReference type="PANTHER" id="PTHR10799">
    <property type="entry name" value="SNF2/RAD54 HELICASE FAMILY"/>
    <property type="match status" value="1"/>
</dbReference>
<dbReference type="PROSITE" id="PS51194">
    <property type="entry name" value="HELICASE_CTER"/>
    <property type="match status" value="1"/>
</dbReference>
<feature type="region of interest" description="Disordered" evidence="4">
    <location>
        <begin position="2983"/>
        <end position="3007"/>
    </location>
</feature>
<feature type="region of interest" description="Disordered" evidence="4">
    <location>
        <begin position="1990"/>
        <end position="2014"/>
    </location>
</feature>
<feature type="compositionally biased region" description="Polar residues" evidence="4">
    <location>
        <begin position="296"/>
        <end position="309"/>
    </location>
</feature>
<feature type="domain" description="HSA" evidence="7">
    <location>
        <begin position="867"/>
        <end position="941"/>
    </location>
</feature>
<feature type="compositionally biased region" description="Basic and acidic residues" evidence="4">
    <location>
        <begin position="3669"/>
        <end position="3680"/>
    </location>
</feature>
<keyword evidence="8" id="KW-0547">Nucleotide-binding</keyword>
<dbReference type="InterPro" id="IPR001650">
    <property type="entry name" value="Helicase_C-like"/>
</dbReference>
<dbReference type="SUPFAM" id="SSF52540">
    <property type="entry name" value="P-loop containing nucleoside triphosphate hydrolases"/>
    <property type="match status" value="2"/>
</dbReference>
<evidence type="ECO:0000256" key="2">
    <source>
        <dbReference type="ARBA" id="ARBA00022801"/>
    </source>
</evidence>
<evidence type="ECO:0000313" key="8">
    <source>
        <dbReference type="EMBL" id="KAK6930104.1"/>
    </source>
</evidence>
<sequence length="3734" mass="405485">MAAPPNVELEAAKFLHKLIQDSKDEPAKLATKLYVICQHMKSSGKEHSMPYQVISRAMETVINQHGLDIEALKSSRLPLAGQNQIGGSSSSQIAGSPQSVAAMRDSQTAMVEKETAKIDAFASSRPPGGPGSASHDAYQGPPSHRSSRSYDHESPSSLETRSANSQSQDRIEHANCNKQGNKKASSKRKRADSSSGMEQHIDSPQQFDSRSGSMNPRIGMLSSGNYVIKGGEHTHINVAQSGGLMDLTPALSGSVRSMLGARTESLNVTERHLESSNAVASLPRGSNSKYPDDLEVSSSHNSLGVQQGGSLPSAHDIFSSRGIWNPNKVGLPQVSRFSTGGVSSNSTAEVPMQQVTAASLGSLGKIHGGTPATSTSFSTMEQGFSMPVQFNNTLYDTHGLGGKRGMDVSSSAAPSSVELSANRPVVDPGLWKHGLMKAATTSASDRAVELAIASAGKASEHDGGGSSSSMNANMLFQGIGPTNAADVGMLRSVLPRETGKASGSHSSNASGMPFNERQLKQLRAQCLVFLAFRSRMMPKKLHLDIALGNILPKEGSSFDISRGEVTEHKGKEPSLQDPSSNPESAIEMESMSKELENPKFLEDKKSSHSVSYVLTEDKKQLPPESEAHPPLPSQLNSYGIRDFAVRNRENFAIAGQLQTTSSVMGIEKQMKPELTSWTGIGNNVDASKGTHAVSAVPHECVLERGNNTVFQSQNITDNNVQENEHANLLLKHVFQQNSAYQEEENKSASMDLPPPKYTTSERWIMDHQKRRILAEKNWIMKQQKTEERISARFEKLKDIVSSSEDISAKTKSVIELKKLQLLKLQRRLRSEILNDFFKPIATDIDRLKSAKKHRHGRRIKQLEKFEQKMKEERQKRIRERQKEFFSEIEVHKERLDDSFKIKRERWKGFNKYVKEFHKRKERIYREKIDRIQREKINLLKINDVEGYLRMVQDAKSDRVKQLLKETEKYLQKLGSKLQQAKAVAQRLDFDIDENRTINAIEKSETAFENEDDSDQAKHYLESNEKYYLIAHSIKESIAEQPTILVGGKLREYQMNGLRWLVSLYNNHLNGILADEMGLGKTVQVIALICYLMETKNDRGPFLVVVPSSVLPGWSSEINFWAPVINKIVYSGPPEERRRLFKERIVHQKFNILLTTYEYLMNKHDRPKLSKIPWHYIIIDEGHRIKNASCKLNSELKHYQSSHRLLLTGTPLQALLSEEENLLIINRLHQVLRPFVLRRLKHKVENELPEKIERLIRCEASAYQKLLMKRVEENLGSIGSSKVRLVHNSVMELRNICNHPYLSQLHAEEVDTLIPKHFLPPLVRLCGKLEMLDRLLPKLKATDHRVLLFSTMTRLLDVMEEYLHWKQYRYLRLDGHTSGGDRGALIEQFNQPDSPFFIFLLSIRAGGVGVNLQAADTVIIFDTDWNPQAMFKTFVTFFDVLYDQTIYLLSNAGQFNISQVDLQAQARAHRIGQKRDVLVLRLETVKTVEEQVRAAAEHKLGVANQSITAGFFDNNTSAEDRREYLESLLRECKKEEAAPVLDDDALNDILARSESEIDIFESVDQQRREEETAAWKRLIRGQGTDGSEPLPPMPSRLVTDDDLKQFYEVMKIYDVANVGPVVSAGVKRKGDLSGLDTQQYGRGKRAREVRSYEEQFTEEEFEKMCQAESPESPKMKEGTMQANLPTVASGSVVVPSTAQPAIPSLPPPPPTQTSVVLTPSVLPSKQVTPPSKRGRGRPKRVTSVVSPTTVVLPASSEAGKQNSGPQTQLVPNIPVPDSVSASTIAKVISATVHQSVAAVAPSPQSISPPPSVSPPPVSTPPLPSIPVQAKGQTRKAQVGQQAPRRRGKKQVQVSPAATDIQPAPVVLDKQNVLSMPSAASELQVVGSGINPVPRIDCSSNIGLVNDKQKVSSKPHGASSAPTIVSFEVNPISGLQKMVELVPVKTAIPHTTQENYKIVGTNLGNREAEKGASITEIKAVPTEMADTNLNSLMNSNVDGKQVNTPQAGKDQKLDQSPKSIASASMNVMPDKKLNLSESSESGPVPTALIDGPPGFTVSKVELPTSSKGEKVSDVLSGSRQMDPLFGKTSLPPGDPLIMSSHVITNESTPPHTRLRQTKSRVDKTIGKTPTPVRRTSRKKGTPISGAVQASPVVKDLNISGAVLPAAHAPLISSAVVESDGGLKKSSGREVRQETVDKEIADTSNCDSGVQTDVILDEKPSPTGKSESSGPDRQQLDESRLVDTTVVSVEKHFTESSQVCLSKLEEELVKEVILPNESAVACSVLEQTSAAPVSLLSSKVSCHSEIEELGSTIPAVRNELDNNALPMLNVDQQQACISQSSTALTAPEQVPAVPIPPLSSKSPCQSEVISGDMGSSSAAMRSKEESNTLHNTNVDEQRAHKPCSPVSFACQGPKATENPEHCTETNQQASSSVMASVMDFPDKSSVKVNESAALQQVKDTVSPKETEPHLTCSDSAKEQTQTAEINSMHPLIMEAASGMCISDNQVDIHTNECGNTLVELERSRAVVGVTNYQLEDRIYSTSSIVMPGLPTDNYEKQEGKEDDTKVKEVKILEPDHANMPMPMDCVPECKPSLALDKDLTDLSSLVEVKSNTEIDMEATSNVPLNPDHAFHDSCVESSSIHCASSLASKDEVPVSVVTKQKSENNMEVSLEQPSKSYLPCVGSKPDNGANIIVGDNIQAECVTEDHPVDSGGCDIDNTAGISESAGNESMETASDCNRGLSDAVVPISALEQPKEEAITNEVGDDVSATGVHVIHDDIQKNDGYNVTGQTEVSECSIDGSRENFVACSFENDESASEVFAVPGELNKDHSTPVCEDGAVKCSLKGAKDDATAYDTVGHARTIIPDICLAASPTHSFSEQVNSEEPFDVASGPNSTAQVSTAQIPDVSPSDVLLGHPKKHESVSTPDEVQDCPTFTVKPIDQQIHKSDEQTLDSLGDDSAVPLLSEVHDQPDTVSICTSEAISDQKPFIPLTPDGKNYGSEASASPVTENDLTEGCSSDKLDHSAKVVGLGACLIEDGSKLCNFEASVVRFDADAEDFAVSGNHGDSNEATCPSLDHPDSNAVPDGINEAILEAPTTKEFCNDTGTAIGSSSGFDDVIVEAPKHSQDGYVIEDHLGPSKSAVGDALVSNASTSIEASVVDNSEISIERNKTVKYSPMGMSDEDDHMDVALISNRTEKMEPVQEDPEIELQGSLSDDPMDVDSLAMETATHKAPVSDGKDDKGQMLESVKSIDAEHRLESDETHLVSGIYSTGVARDESCDMDEDEKVPTPESRLSMGGESAMELVSQNQDKNLLPSGAETSGACFDGICNEEAVHLVPNDDGVQPPTGFESATLETHNIEASTSETVVCETLAGVNEDKGSPKLEINKSMDAESVLKEVIPDDHDEIQLHTGIEVAELEGDNIEAGPSESQSVVQALAGGNEEKEIPKLETEQSMDAGAGGLEVIPENHDEVQFIKGAGLERENIDASESESVDGTEAKESPELEPNQLVGNDTGLVELVPKNQGVQMTTSVEFGRDCREETTNTEASLETETLLTEAICSEGGEKDVPELKPIQSQSVDLVPRDGDEIQLPADSVNGAGDGDGSENAETYLLGTQKYLQATDIGGSGDNNPALQSAEAADAESGLMELDPKDHGEIQLTTGDIAQGSTDLVDSERSNQLEEKMSLSVTVSDPDEASPNAVESKDAEGKDEGASSLVSENIVNSSDGDPVRETAEDLK</sequence>
<evidence type="ECO:0000256" key="1">
    <source>
        <dbReference type="ARBA" id="ARBA00004123"/>
    </source>
</evidence>
<feature type="compositionally biased region" description="Polar residues" evidence="4">
    <location>
        <begin position="2996"/>
        <end position="3006"/>
    </location>
</feature>
<dbReference type="Pfam" id="PF14619">
    <property type="entry name" value="SnAC"/>
    <property type="match status" value="1"/>
</dbReference>
<feature type="region of interest" description="Disordered" evidence="4">
    <location>
        <begin position="1800"/>
        <end position="1855"/>
    </location>
</feature>
<feature type="domain" description="Helicase ATP-binding" evidence="5">
    <location>
        <begin position="1061"/>
        <end position="1228"/>
    </location>
</feature>
<evidence type="ECO:0000313" key="9">
    <source>
        <dbReference type="Proteomes" id="UP001370490"/>
    </source>
</evidence>
<dbReference type="SMART" id="SM00487">
    <property type="entry name" value="DEXDc"/>
    <property type="match status" value="1"/>
</dbReference>
<feature type="compositionally biased region" description="Polar residues" evidence="4">
    <location>
        <begin position="2220"/>
        <end position="2229"/>
    </location>
</feature>
<dbReference type="Gene3D" id="3.40.50.300">
    <property type="entry name" value="P-loop containing nucleotide triphosphate hydrolases"/>
    <property type="match status" value="2"/>
</dbReference>
<gene>
    <name evidence="8" type="ORF">RJ641_004198</name>
</gene>
<feature type="region of interest" description="Disordered" evidence="4">
    <location>
        <begin position="82"/>
        <end position="218"/>
    </location>
</feature>
<feature type="compositionally biased region" description="Low complexity" evidence="4">
    <location>
        <begin position="82"/>
        <end position="99"/>
    </location>
</feature>
<accession>A0AAN8Z808</accession>
<feature type="region of interest" description="Disordered" evidence="4">
    <location>
        <begin position="2455"/>
        <end position="2475"/>
    </location>
</feature>
<dbReference type="PROSITE" id="PS51204">
    <property type="entry name" value="HSA"/>
    <property type="match status" value="1"/>
</dbReference>
<feature type="region of interest" description="Disordered" evidence="4">
    <location>
        <begin position="2174"/>
        <end position="2237"/>
    </location>
</feature>
<feature type="compositionally biased region" description="Basic residues" evidence="4">
    <location>
        <begin position="180"/>
        <end position="190"/>
    </location>
</feature>
<keyword evidence="8" id="KW-0067">ATP-binding</keyword>
<feature type="region of interest" description="Disordered" evidence="4">
    <location>
        <begin position="611"/>
        <end position="635"/>
    </location>
</feature>
<proteinExistence type="predicted"/>
<feature type="region of interest" description="Disordered" evidence="4">
    <location>
        <begin position="3478"/>
        <end position="3508"/>
    </location>
</feature>
<feature type="compositionally biased region" description="Low complexity" evidence="4">
    <location>
        <begin position="1740"/>
        <end position="1755"/>
    </location>
</feature>
<dbReference type="GO" id="GO:0004386">
    <property type="term" value="F:helicase activity"/>
    <property type="evidence" value="ECO:0007669"/>
    <property type="project" value="UniProtKB-KW"/>
</dbReference>
<keyword evidence="9" id="KW-1185">Reference proteome</keyword>
<evidence type="ECO:0000259" key="5">
    <source>
        <dbReference type="PROSITE" id="PS51192"/>
    </source>
</evidence>
<dbReference type="Gene3D" id="3.40.50.10810">
    <property type="entry name" value="Tandem AAA-ATPase domain"/>
    <property type="match status" value="1"/>
</dbReference>
<feature type="region of interest" description="Disordered" evidence="4">
    <location>
        <begin position="1698"/>
        <end position="1773"/>
    </location>
</feature>
<evidence type="ECO:0000259" key="6">
    <source>
        <dbReference type="PROSITE" id="PS51194"/>
    </source>
</evidence>
<dbReference type="FunFam" id="3.40.50.300:FF:000871">
    <property type="entry name" value="Chromatin structure-remodeling complex protein SYD"/>
    <property type="match status" value="1"/>
</dbReference>
<dbReference type="InterPro" id="IPR038718">
    <property type="entry name" value="SNF2-like_sf"/>
</dbReference>
<feature type="compositionally biased region" description="Pro residues" evidence="4">
    <location>
        <begin position="1805"/>
        <end position="1823"/>
    </location>
</feature>
<dbReference type="InterPro" id="IPR000330">
    <property type="entry name" value="SNF2_N"/>
</dbReference>
<feature type="domain" description="Helicase C-terminal" evidence="6">
    <location>
        <begin position="1330"/>
        <end position="1507"/>
    </location>
</feature>
<dbReference type="Pfam" id="PF00271">
    <property type="entry name" value="Helicase_C"/>
    <property type="match status" value="1"/>
</dbReference>
<dbReference type="GO" id="GO:0016787">
    <property type="term" value="F:hydrolase activity"/>
    <property type="evidence" value="ECO:0007669"/>
    <property type="project" value="UniProtKB-KW"/>
</dbReference>
<dbReference type="InterPro" id="IPR014012">
    <property type="entry name" value="HSA_dom"/>
</dbReference>
<name>A0AAN8Z808_9MAGN</name>
<evidence type="ECO:0000256" key="3">
    <source>
        <dbReference type="ARBA" id="ARBA00023242"/>
    </source>
</evidence>
<feature type="compositionally biased region" description="Polar residues" evidence="4">
    <location>
        <begin position="1829"/>
        <end position="1839"/>
    </location>
</feature>
<feature type="compositionally biased region" description="Basic and acidic residues" evidence="4">
    <location>
        <begin position="564"/>
        <end position="574"/>
    </location>
</feature>
<dbReference type="CDD" id="cd18793">
    <property type="entry name" value="SF2_C_SNF"/>
    <property type="match status" value="1"/>
</dbReference>
<dbReference type="InterPro" id="IPR014001">
    <property type="entry name" value="Helicase_ATP-bd"/>
</dbReference>
<feature type="compositionally biased region" description="Polar residues" evidence="4">
    <location>
        <begin position="2888"/>
        <end position="2899"/>
    </location>
</feature>
<feature type="compositionally biased region" description="Polar residues" evidence="4">
    <location>
        <begin position="1990"/>
        <end position="2004"/>
    </location>
</feature>
<feature type="compositionally biased region" description="Basic and acidic residues" evidence="4">
    <location>
        <begin position="2178"/>
        <end position="2198"/>
    </location>
</feature>
<feature type="compositionally biased region" description="Polar residues" evidence="4">
    <location>
        <begin position="3657"/>
        <end position="3667"/>
    </location>
</feature>